<dbReference type="AlphaFoldDB" id="A0A248TDB4"/>
<dbReference type="OrthoDB" id="3784230at2"/>
<evidence type="ECO:0000259" key="2">
    <source>
        <dbReference type="Pfam" id="PF25164"/>
    </source>
</evidence>
<feature type="domain" description="Competence protein CoiA C-terminal" evidence="3">
    <location>
        <begin position="228"/>
        <end position="357"/>
    </location>
</feature>
<dbReference type="Pfam" id="PF25166">
    <property type="entry name" value="CoiA_C"/>
    <property type="match status" value="1"/>
</dbReference>
<dbReference type="RefSeq" id="WP_095369793.1">
    <property type="nucleotide sequence ID" value="NZ_CP022983.1"/>
</dbReference>
<sequence length="381" mass="44707">MLKAITNDGKLINAQDVQYGKYKEKSFYCPECKDVVILKNGIFKKSHFAHKPHSQCFESYEKESEVHLKGKLLLYDLLRKYYKNVEVEKYFANIHQRADLSFEHNGLVYAIEFQCSIIPTKIVHKRTNGYIKSGIKPLWILSHQQLHTIGNHLFSLTAFHYSFLQQTSAKKFIIPILNVDTENLYILSHLLPISTKKSFAHIDLKPLRSNNLYELLNLRINRMRMGFSSWLQERENIKRYGSFKYSSFSKRFKDEIYRCGLHMGNLPDFCGLPVRGSAKLSTSPIQWQTYIFIDILRHEELFSIEDAYDSMQCRLERKDIRIRVEVPIDLKEVIDAYLHLLYTIKIIEKIDGTKFQIRSSDMKNKKISKAEGEIIMKMALS</sequence>
<dbReference type="Pfam" id="PF25164">
    <property type="entry name" value="CoiA_N"/>
    <property type="match status" value="1"/>
</dbReference>
<feature type="domain" description="Competence protein CoiA nuclease-like" evidence="1">
    <location>
        <begin position="63"/>
        <end position="217"/>
    </location>
</feature>
<keyword evidence="5" id="KW-1185">Reference proteome</keyword>
<evidence type="ECO:0000259" key="3">
    <source>
        <dbReference type="Pfam" id="PF25166"/>
    </source>
</evidence>
<name>A0A248TDB4_9BACI</name>
<dbReference type="InterPro" id="IPR057252">
    <property type="entry name" value="CoiA_C"/>
</dbReference>
<evidence type="ECO:0000313" key="4">
    <source>
        <dbReference type="EMBL" id="ASV66218.1"/>
    </source>
</evidence>
<dbReference type="InterPro" id="IPR010330">
    <property type="entry name" value="CoiA_nuc"/>
</dbReference>
<organism evidence="4 5">
    <name type="scientific">Cytobacillus kochii</name>
    <dbReference type="NCBI Taxonomy" id="859143"/>
    <lineage>
        <taxon>Bacteria</taxon>
        <taxon>Bacillati</taxon>
        <taxon>Bacillota</taxon>
        <taxon>Bacilli</taxon>
        <taxon>Bacillales</taxon>
        <taxon>Bacillaceae</taxon>
        <taxon>Cytobacillus</taxon>
    </lineage>
</organism>
<accession>A0A248TDB4</accession>
<dbReference type="InterPro" id="IPR057253">
    <property type="entry name" value="CoiA-like_N"/>
</dbReference>
<dbReference type="EMBL" id="CP022983">
    <property type="protein sequence ID" value="ASV66218.1"/>
    <property type="molecule type" value="Genomic_DNA"/>
</dbReference>
<dbReference type="Pfam" id="PF06054">
    <property type="entry name" value="CoiA_nuc"/>
    <property type="match status" value="1"/>
</dbReference>
<feature type="domain" description="Competence protein CoiA-like N-terminal" evidence="2">
    <location>
        <begin position="16"/>
        <end position="56"/>
    </location>
</feature>
<evidence type="ECO:0000313" key="5">
    <source>
        <dbReference type="Proteomes" id="UP000215137"/>
    </source>
</evidence>
<reference evidence="4 5" key="1">
    <citation type="submission" date="2017-08" db="EMBL/GenBank/DDBJ databases">
        <title>Complete Genome Sequence of Bacillus kochii Oregon-R-modENCODE STRAIN BDGP4, isolated from Drosophila melanogaster gut.</title>
        <authorList>
            <person name="Wan K.H."/>
            <person name="Yu C."/>
            <person name="Park S."/>
            <person name="Hammonds A.S."/>
            <person name="Booth B.W."/>
            <person name="Celniker S.E."/>
        </authorList>
    </citation>
    <scope>NUCLEOTIDE SEQUENCE [LARGE SCALE GENOMIC DNA]</scope>
    <source>
        <strain evidence="4 5">BDGP4</strain>
    </source>
</reference>
<gene>
    <name evidence="4" type="ORF">CKF48_02055</name>
</gene>
<evidence type="ECO:0008006" key="6">
    <source>
        <dbReference type="Google" id="ProtNLM"/>
    </source>
</evidence>
<evidence type="ECO:0000259" key="1">
    <source>
        <dbReference type="Pfam" id="PF06054"/>
    </source>
</evidence>
<proteinExistence type="predicted"/>
<protein>
    <recommendedName>
        <fullName evidence="6">Competence protein CoiA</fullName>
    </recommendedName>
</protein>
<dbReference type="KEGG" id="bko:CKF48_02055"/>
<dbReference type="Proteomes" id="UP000215137">
    <property type="component" value="Chromosome"/>
</dbReference>
<dbReference type="PIRSF" id="PIRSF007487">
    <property type="entry name" value="Competence-induced_CoiA_bac"/>
    <property type="match status" value="1"/>
</dbReference>
<dbReference type="InterPro" id="IPR021176">
    <property type="entry name" value="Competence-induced_CoiA"/>
</dbReference>